<evidence type="ECO:0000256" key="1">
    <source>
        <dbReference type="ARBA" id="ARBA00022737"/>
    </source>
</evidence>
<evidence type="ECO:0000313" key="6">
    <source>
        <dbReference type="EMBL" id="KAF6133996.1"/>
    </source>
</evidence>
<reference evidence="6 7" key="1">
    <citation type="journal article" date="2020" name="IScience">
        <title>Genome Sequencing of the Endangered Kingdonia uniflora (Circaeasteraceae, Ranunculales) Reveals Potential Mechanisms of Evolutionary Specialization.</title>
        <authorList>
            <person name="Sun Y."/>
            <person name="Deng T."/>
            <person name="Zhang A."/>
            <person name="Moore M.J."/>
            <person name="Landis J.B."/>
            <person name="Lin N."/>
            <person name="Zhang H."/>
            <person name="Zhang X."/>
            <person name="Huang J."/>
            <person name="Zhang X."/>
            <person name="Sun H."/>
            <person name="Wang H."/>
        </authorList>
    </citation>
    <scope>NUCLEOTIDE SEQUENCE [LARGE SCALE GENOMIC DNA]</scope>
    <source>
        <strain evidence="6">TB1705</strain>
        <tissue evidence="6">Leaf</tissue>
    </source>
</reference>
<keyword evidence="2" id="KW-0547">Nucleotide-binding</keyword>
<dbReference type="Gene3D" id="1.20.5.4130">
    <property type="match status" value="1"/>
</dbReference>
<organism evidence="6 7">
    <name type="scientific">Kingdonia uniflora</name>
    <dbReference type="NCBI Taxonomy" id="39325"/>
    <lineage>
        <taxon>Eukaryota</taxon>
        <taxon>Viridiplantae</taxon>
        <taxon>Streptophyta</taxon>
        <taxon>Embryophyta</taxon>
        <taxon>Tracheophyta</taxon>
        <taxon>Spermatophyta</taxon>
        <taxon>Magnoliopsida</taxon>
        <taxon>Ranunculales</taxon>
        <taxon>Circaeasteraceae</taxon>
        <taxon>Kingdonia</taxon>
    </lineage>
</organism>
<name>A0A7J7KUG7_9MAGN</name>
<keyword evidence="3" id="KW-0611">Plant defense</keyword>
<keyword evidence="1" id="KW-0677">Repeat</keyword>
<dbReference type="InterPro" id="IPR038005">
    <property type="entry name" value="RX-like_CC"/>
</dbReference>
<dbReference type="CDD" id="cd14798">
    <property type="entry name" value="RX-CC_like"/>
    <property type="match status" value="1"/>
</dbReference>
<accession>A0A7J7KUG7</accession>
<evidence type="ECO:0000256" key="3">
    <source>
        <dbReference type="ARBA" id="ARBA00022821"/>
    </source>
</evidence>
<evidence type="ECO:0000259" key="5">
    <source>
        <dbReference type="Pfam" id="PF18052"/>
    </source>
</evidence>
<dbReference type="InterPro" id="IPR041118">
    <property type="entry name" value="Rx_N"/>
</dbReference>
<keyword evidence="4" id="KW-1133">Transmembrane helix</keyword>
<feature type="domain" description="Disease resistance N-terminal" evidence="5">
    <location>
        <begin position="70"/>
        <end position="167"/>
    </location>
</feature>
<dbReference type="AlphaFoldDB" id="A0A7J7KUG7"/>
<gene>
    <name evidence="6" type="ORF">GIB67_040760</name>
</gene>
<sequence length="173" mass="19682">MSFSSTKEKKINICMFSINYFRNNSAHVILLRISTSTEYSSFLLDRPVRSLREFFLLLFCNYSTIAVALVSVVMEQLASFLLEHLKEEVGLVAGARGEVEKLAATFKKIHAVLDDAENQQVKHNSVKLWLQELKDVVYEIEDVLDERQTRILNSQIDGGDGPSSSKKKVSFYL</sequence>
<protein>
    <recommendedName>
        <fullName evidence="5">Disease resistance N-terminal domain-containing protein</fullName>
    </recommendedName>
</protein>
<comment type="caution">
    <text evidence="6">The sequence shown here is derived from an EMBL/GenBank/DDBJ whole genome shotgun (WGS) entry which is preliminary data.</text>
</comment>
<dbReference type="EMBL" id="JACGCM010002894">
    <property type="protein sequence ID" value="KAF6133996.1"/>
    <property type="molecule type" value="Genomic_DNA"/>
</dbReference>
<dbReference type="OrthoDB" id="850773at2759"/>
<keyword evidence="7" id="KW-1185">Reference proteome</keyword>
<proteinExistence type="predicted"/>
<evidence type="ECO:0000313" key="7">
    <source>
        <dbReference type="Proteomes" id="UP000541444"/>
    </source>
</evidence>
<keyword evidence="4" id="KW-0472">Membrane</keyword>
<dbReference type="Proteomes" id="UP000541444">
    <property type="component" value="Unassembled WGS sequence"/>
</dbReference>
<dbReference type="GO" id="GO:0006952">
    <property type="term" value="P:defense response"/>
    <property type="evidence" value="ECO:0007669"/>
    <property type="project" value="UniProtKB-KW"/>
</dbReference>
<feature type="transmembrane region" description="Helical" evidence="4">
    <location>
        <begin position="54"/>
        <end position="74"/>
    </location>
</feature>
<dbReference type="GO" id="GO:0000166">
    <property type="term" value="F:nucleotide binding"/>
    <property type="evidence" value="ECO:0007669"/>
    <property type="project" value="UniProtKB-KW"/>
</dbReference>
<keyword evidence="4" id="KW-0812">Transmembrane</keyword>
<dbReference type="Pfam" id="PF18052">
    <property type="entry name" value="Rx_N"/>
    <property type="match status" value="1"/>
</dbReference>
<evidence type="ECO:0000256" key="4">
    <source>
        <dbReference type="SAM" id="Phobius"/>
    </source>
</evidence>
<evidence type="ECO:0000256" key="2">
    <source>
        <dbReference type="ARBA" id="ARBA00022741"/>
    </source>
</evidence>